<accession>A0A426J897</accession>
<dbReference type="RefSeq" id="WP_116237839.1">
    <property type="nucleotide sequence ID" value="NZ_QHJW02000016.1"/>
</dbReference>
<evidence type="ECO:0000313" key="2">
    <source>
        <dbReference type="EMBL" id="RRO09326.1"/>
    </source>
</evidence>
<proteinExistence type="predicted"/>
<dbReference type="Proteomes" id="UP000256817">
    <property type="component" value="Unassembled WGS sequence"/>
</dbReference>
<comment type="caution">
    <text evidence="2">The sequence shown here is derived from an EMBL/GenBank/DDBJ whole genome shotgun (WGS) entry which is preliminary data.</text>
</comment>
<keyword evidence="3" id="KW-1185">Reference proteome</keyword>
<reference evidence="2" key="1">
    <citation type="submission" date="2018-11" db="EMBL/GenBank/DDBJ databases">
        <title>Draft genome sequences of proposed Pectobacterium aquaticum sp. nov. isolated in France from fresh water.</title>
        <authorList>
            <person name="Pedron J."/>
            <person name="Barny M.A."/>
        </authorList>
    </citation>
    <scope>NUCLEOTIDE SEQUENCE [LARGE SCALE GENOMIC DNA]</scope>
    <source>
        <strain evidence="2">A35-S23-M15</strain>
    </source>
</reference>
<name>A0A426J897_9GAMM</name>
<sequence>MTVENQENTQPLSHTQLWGLGLSAILTEMNRDRHDVLDGGGDKQEALDTIRHILKRDWGIETREALLRQIHRLLNGHGHGPGYRRLQHLLSAMSEAEMDAYIQRHQHDEEHHSELLIVRLNRFALDRTGIDAWDEGRSVNLCRWGMAVGMVGEEEGWDMIMSMARDAQQKYDSWYHFAISYVVGRQYWRSLATEDFVNDQMDILRRLTGNPESPWNTLDWHLPLDGVTTLIF</sequence>
<protein>
    <submittedName>
        <fullName evidence="2">DUF1266 domain-containing protein</fullName>
    </submittedName>
</protein>
<organism evidence="2 3">
    <name type="scientific">Pectobacterium aquaticum</name>
    <dbReference type="NCBI Taxonomy" id="2204145"/>
    <lineage>
        <taxon>Bacteria</taxon>
        <taxon>Pseudomonadati</taxon>
        <taxon>Pseudomonadota</taxon>
        <taxon>Gammaproteobacteria</taxon>
        <taxon>Enterobacterales</taxon>
        <taxon>Pectobacteriaceae</taxon>
        <taxon>Pectobacterium</taxon>
    </lineage>
</organism>
<dbReference type="InterPro" id="IPR009677">
    <property type="entry name" value="DUF1266"/>
</dbReference>
<dbReference type="Pfam" id="PF06889">
    <property type="entry name" value="DUF1266"/>
    <property type="match status" value="1"/>
</dbReference>
<dbReference type="EMBL" id="QHJW02000016">
    <property type="protein sequence ID" value="RRO09326.1"/>
    <property type="molecule type" value="Genomic_DNA"/>
</dbReference>
<evidence type="ECO:0000313" key="3">
    <source>
        <dbReference type="Proteomes" id="UP000256817"/>
    </source>
</evidence>
<gene>
    <name evidence="2" type="ORF">DMB85_009330</name>
</gene>
<evidence type="ECO:0000259" key="1">
    <source>
        <dbReference type="Pfam" id="PF06889"/>
    </source>
</evidence>
<feature type="domain" description="DUF1266" evidence="1">
    <location>
        <begin position="54"/>
        <end position="220"/>
    </location>
</feature>